<name>A0A3E0WT35_9GAMM</name>
<dbReference type="AlphaFoldDB" id="A0A3E0WT35"/>
<reference evidence="3" key="1">
    <citation type="submission" date="2017-05" db="EMBL/GenBank/DDBJ databases">
        <authorList>
            <person name="Sharma S."/>
            <person name="Sidhu C."/>
            <person name="Pinnaka A.K."/>
        </authorList>
    </citation>
    <scope>NUCLEOTIDE SEQUENCE [LARGE SCALE GENOMIC DNA]</scope>
    <source>
        <strain evidence="3">AK93</strain>
    </source>
</reference>
<gene>
    <name evidence="2" type="ORF">CAL65_13555</name>
</gene>
<accession>A0A3E0WT35</accession>
<keyword evidence="1" id="KW-0732">Signal</keyword>
<dbReference type="Proteomes" id="UP000256763">
    <property type="component" value="Unassembled WGS sequence"/>
</dbReference>
<dbReference type="RefSeq" id="WP_116304319.1">
    <property type="nucleotide sequence ID" value="NZ_NFZV01000053.1"/>
</dbReference>
<comment type="caution">
    <text evidence="2">The sequence shown here is derived from an EMBL/GenBank/DDBJ whole genome shotgun (WGS) entry which is preliminary data.</text>
</comment>
<proteinExistence type="predicted"/>
<sequence>MFYRKLAGRVASIATLLLASFVAPSHAGIVASFGVAGHIDDDCSGDCALYSSPDRPHMAVSVGYQAGRSWFLMPELMIRPGAGYIASINAGVERGDFRVSVGYGLLESGAGIKTPEGRERESVSISGNAANIQVSWRGVFVRGIVEDRQEVVRSVDVSDGPEGQPVYGDRHRDKVDIDRHTVLIGYMHRF</sequence>
<keyword evidence="3" id="KW-1185">Reference proteome</keyword>
<protein>
    <recommendedName>
        <fullName evidence="4">Outer membrane protein beta-barrel domain-containing protein</fullName>
    </recommendedName>
</protein>
<feature type="chain" id="PRO_5017636541" description="Outer membrane protein beta-barrel domain-containing protein" evidence="1">
    <location>
        <begin position="28"/>
        <end position="190"/>
    </location>
</feature>
<evidence type="ECO:0008006" key="4">
    <source>
        <dbReference type="Google" id="ProtNLM"/>
    </source>
</evidence>
<feature type="signal peptide" evidence="1">
    <location>
        <begin position="1"/>
        <end position="27"/>
    </location>
</feature>
<organism evidence="2 3">
    <name type="scientific">Alkalilimnicola ehrlichii</name>
    <dbReference type="NCBI Taxonomy" id="351052"/>
    <lineage>
        <taxon>Bacteria</taxon>
        <taxon>Pseudomonadati</taxon>
        <taxon>Pseudomonadota</taxon>
        <taxon>Gammaproteobacteria</taxon>
        <taxon>Chromatiales</taxon>
        <taxon>Ectothiorhodospiraceae</taxon>
        <taxon>Alkalilimnicola</taxon>
    </lineage>
</organism>
<evidence type="ECO:0000256" key="1">
    <source>
        <dbReference type="SAM" id="SignalP"/>
    </source>
</evidence>
<evidence type="ECO:0000313" key="2">
    <source>
        <dbReference type="EMBL" id="RFA35127.1"/>
    </source>
</evidence>
<evidence type="ECO:0000313" key="3">
    <source>
        <dbReference type="Proteomes" id="UP000256763"/>
    </source>
</evidence>
<dbReference type="EMBL" id="NFZW01000013">
    <property type="protein sequence ID" value="RFA35127.1"/>
    <property type="molecule type" value="Genomic_DNA"/>
</dbReference>